<dbReference type="SUPFAM" id="SSF48452">
    <property type="entry name" value="TPR-like"/>
    <property type="match status" value="1"/>
</dbReference>
<feature type="signal peptide" evidence="2">
    <location>
        <begin position="1"/>
        <end position="23"/>
    </location>
</feature>
<reference evidence="7 8" key="1">
    <citation type="submission" date="2023-05" db="EMBL/GenBank/DDBJ databases">
        <title>Xanthomonas rydalmerenesis sp. nov., a novel Xanthomonas species isolated from Fragaria x ananassa.</title>
        <authorList>
            <person name="McKnight D.J.E."/>
            <person name="Wong-Bajracharya J."/>
            <person name="Okoh E.B."/>
            <person name="Snijders F."/>
            <person name="Lidbetter F."/>
            <person name="Webster J."/>
            <person name="Djordjevic S.P."/>
            <person name="Bogema D.R."/>
            <person name="Chapman T.A."/>
        </authorList>
    </citation>
    <scope>NUCLEOTIDE SEQUENCE [LARGE SCALE GENOMIC DNA]</scope>
    <source>
        <strain evidence="7 8">DAR34883</strain>
    </source>
</reference>
<evidence type="ECO:0000256" key="4">
    <source>
        <dbReference type="SAM" id="MobiDB-lite"/>
    </source>
</evidence>
<dbReference type="InterPro" id="IPR011990">
    <property type="entry name" value="TPR-like_helical_dom_sf"/>
</dbReference>
<dbReference type="InterPro" id="IPR032519">
    <property type="entry name" value="YbgF_tri"/>
</dbReference>
<evidence type="ECO:0000313" key="8">
    <source>
        <dbReference type="Proteomes" id="UP001302020"/>
    </source>
</evidence>
<proteinExistence type="inferred from homology"/>
<dbReference type="Proteomes" id="UP001302020">
    <property type="component" value="Chromosome"/>
</dbReference>
<keyword evidence="3" id="KW-0802">TPR repeat</keyword>
<feature type="repeat" description="TPR" evidence="3">
    <location>
        <begin position="185"/>
        <end position="218"/>
    </location>
</feature>
<sequence precursor="true">MRIGVLTSMIVAAALVAAAPAHAQRASLADRVSALEQQAMNSQANTDILNQLNQLRTQMQSMEATIEQLQHNNDQLKQQIKDQYLDLDGRVGRLESGAGAGATPPLPPANGAAPAAAPAAPAGKPAAAAEPPPSVHGDAGTLAAAGDERAAYNVAFDALKAGKYADSANLFQSFLQSYPNGVYAPNALYWLGESYYATKNFQLAEAQFQDLIGRYPTHDKAPGALLKLGLSQYGEGRVQDAEQTLQQVGAKYPGSDAARTAQDRLQSIRIGQQLR</sequence>
<accession>A0ABZ0JRJ5</accession>
<feature type="domain" description="Outer membrane lipoprotein BamD-like" evidence="5">
    <location>
        <begin position="147"/>
        <end position="269"/>
    </location>
</feature>
<dbReference type="InterPro" id="IPR014162">
    <property type="entry name" value="CpoB_C"/>
</dbReference>
<keyword evidence="8" id="KW-1185">Reference proteome</keyword>
<keyword evidence="2" id="KW-0175">Coiled coil</keyword>
<dbReference type="RefSeq" id="WP_317844807.1">
    <property type="nucleotide sequence ID" value="NZ_CP126170.1"/>
</dbReference>
<gene>
    <name evidence="7" type="primary">ybgF</name>
    <name evidence="2" type="synonym">cpoB</name>
    <name evidence="7" type="ORF">QN243_05990</name>
</gene>
<comment type="subcellular location">
    <subcellularLocation>
        <location evidence="2">Periplasm</location>
    </subcellularLocation>
</comment>
<comment type="function">
    <text evidence="2">Mediates coordination of peptidoglycan synthesis and outer membrane constriction during cell division.</text>
</comment>
<keyword evidence="1 2" id="KW-0732">Signal</keyword>
<dbReference type="Gene3D" id="1.25.40.10">
    <property type="entry name" value="Tetratricopeptide repeat domain"/>
    <property type="match status" value="1"/>
</dbReference>
<evidence type="ECO:0000313" key="7">
    <source>
        <dbReference type="EMBL" id="WOS42001.1"/>
    </source>
</evidence>
<evidence type="ECO:0000256" key="3">
    <source>
        <dbReference type="PROSITE-ProRule" id="PRU00339"/>
    </source>
</evidence>
<dbReference type="NCBIfam" id="TIGR02795">
    <property type="entry name" value="tol_pal_ybgF"/>
    <property type="match status" value="1"/>
</dbReference>
<name>A0ABZ0JRJ5_9XANT</name>
<dbReference type="InterPro" id="IPR039565">
    <property type="entry name" value="BamD-like"/>
</dbReference>
<feature type="region of interest" description="Disordered" evidence="4">
    <location>
        <begin position="95"/>
        <end position="140"/>
    </location>
</feature>
<feature type="chain" id="PRO_5044919340" description="Cell division coordinator CpoB" evidence="2">
    <location>
        <begin position="24"/>
        <end position="275"/>
    </location>
</feature>
<evidence type="ECO:0000259" key="6">
    <source>
        <dbReference type="Pfam" id="PF16331"/>
    </source>
</evidence>
<keyword evidence="2" id="KW-0132">Cell division</keyword>
<dbReference type="HAMAP" id="MF_02066">
    <property type="entry name" value="CpoB"/>
    <property type="match status" value="1"/>
</dbReference>
<comment type="similarity">
    <text evidence="2">Belongs to the CpoB family.</text>
</comment>
<evidence type="ECO:0000259" key="5">
    <source>
        <dbReference type="Pfam" id="PF13525"/>
    </source>
</evidence>
<feature type="domain" description="YbgF trimerisation" evidence="6">
    <location>
        <begin position="27"/>
        <end position="99"/>
    </location>
</feature>
<dbReference type="Pfam" id="PF13525">
    <property type="entry name" value="YfiO"/>
    <property type="match status" value="1"/>
</dbReference>
<dbReference type="InterPro" id="IPR019734">
    <property type="entry name" value="TPR_rpt"/>
</dbReference>
<organism evidence="7 8">
    <name type="scientific">Xanthomonas rydalmerensis</name>
    <dbReference type="NCBI Taxonomy" id="3046274"/>
    <lineage>
        <taxon>Bacteria</taxon>
        <taxon>Pseudomonadati</taxon>
        <taxon>Pseudomonadota</taxon>
        <taxon>Gammaproteobacteria</taxon>
        <taxon>Lysobacterales</taxon>
        <taxon>Lysobacteraceae</taxon>
        <taxon>Xanthomonas</taxon>
    </lineage>
</organism>
<dbReference type="Pfam" id="PF16331">
    <property type="entry name" value="TolA_bind_tri"/>
    <property type="match status" value="1"/>
</dbReference>
<feature type="compositionally biased region" description="Low complexity" evidence="4">
    <location>
        <begin position="109"/>
        <end position="129"/>
    </location>
</feature>
<dbReference type="InterPro" id="IPR034706">
    <property type="entry name" value="CpoB"/>
</dbReference>
<dbReference type="EMBL" id="CP126172">
    <property type="protein sequence ID" value="WOS42001.1"/>
    <property type="molecule type" value="Genomic_DNA"/>
</dbReference>
<evidence type="ECO:0000256" key="1">
    <source>
        <dbReference type="ARBA" id="ARBA00022729"/>
    </source>
</evidence>
<dbReference type="PROSITE" id="PS50005">
    <property type="entry name" value="TPR"/>
    <property type="match status" value="1"/>
</dbReference>
<protein>
    <recommendedName>
        <fullName evidence="2">Cell division coordinator CpoB</fullName>
    </recommendedName>
</protein>
<dbReference type="Gene3D" id="1.20.5.110">
    <property type="match status" value="1"/>
</dbReference>
<keyword evidence="2" id="KW-0574">Periplasm</keyword>
<keyword evidence="2" id="KW-0131">Cell cycle</keyword>
<feature type="coiled-coil region" evidence="2">
    <location>
        <begin position="25"/>
        <end position="86"/>
    </location>
</feature>
<evidence type="ECO:0000256" key="2">
    <source>
        <dbReference type="HAMAP-Rule" id="MF_02066"/>
    </source>
</evidence>